<keyword evidence="3" id="KW-1185">Reference proteome</keyword>
<evidence type="ECO:0000313" key="3">
    <source>
        <dbReference type="Proteomes" id="UP000198634"/>
    </source>
</evidence>
<organism evidence="2 3">
    <name type="scientific">Thalassovita taeanensis</name>
    <dbReference type="NCBI Taxonomy" id="657014"/>
    <lineage>
        <taxon>Bacteria</taxon>
        <taxon>Pseudomonadati</taxon>
        <taxon>Pseudomonadota</taxon>
        <taxon>Alphaproteobacteria</taxon>
        <taxon>Rhodobacterales</taxon>
        <taxon>Roseobacteraceae</taxon>
        <taxon>Thalassovita</taxon>
    </lineage>
</organism>
<dbReference type="AlphaFoldDB" id="A0A1H9FAY9"/>
<reference evidence="2 3" key="1">
    <citation type="submission" date="2016-10" db="EMBL/GenBank/DDBJ databases">
        <authorList>
            <person name="de Groot N.N."/>
        </authorList>
    </citation>
    <scope>NUCLEOTIDE SEQUENCE [LARGE SCALE GENOMIC DNA]</scope>
    <source>
        <strain evidence="2 3">DSM 22007</strain>
    </source>
</reference>
<accession>A0A1H9FAY9</accession>
<gene>
    <name evidence="2" type="ORF">SAMN04488092_10617</name>
</gene>
<dbReference type="RefSeq" id="WP_139246425.1">
    <property type="nucleotide sequence ID" value="NZ_FOEP01000006.1"/>
</dbReference>
<feature type="region of interest" description="Disordered" evidence="1">
    <location>
        <begin position="64"/>
        <end position="84"/>
    </location>
</feature>
<name>A0A1H9FAY9_9RHOB</name>
<proteinExistence type="predicted"/>
<sequence>MTDLPDLIEASAKLARITGEDDPDMRAARKHARRALALAIGTPEQLVERLDQTTTEKARQKARQAVAATRTYRPDSQTTATRGAADALRDAIRAALERVDARRT</sequence>
<dbReference type="EMBL" id="FOEP01000006">
    <property type="protein sequence ID" value="SEQ35092.1"/>
    <property type="molecule type" value="Genomic_DNA"/>
</dbReference>
<evidence type="ECO:0000313" key="2">
    <source>
        <dbReference type="EMBL" id="SEQ35092.1"/>
    </source>
</evidence>
<protein>
    <submittedName>
        <fullName evidence="2">Uncharacterized protein</fullName>
    </submittedName>
</protein>
<evidence type="ECO:0000256" key="1">
    <source>
        <dbReference type="SAM" id="MobiDB-lite"/>
    </source>
</evidence>
<dbReference type="Proteomes" id="UP000198634">
    <property type="component" value="Unassembled WGS sequence"/>
</dbReference>